<dbReference type="RefSeq" id="XP_056761301.1">
    <property type="nucleotide sequence ID" value="XM_056912452.1"/>
</dbReference>
<feature type="region of interest" description="Disordered" evidence="1">
    <location>
        <begin position="72"/>
        <end position="129"/>
    </location>
</feature>
<keyword evidence="3" id="KW-1185">Reference proteome</keyword>
<evidence type="ECO:0000313" key="3">
    <source>
        <dbReference type="Proteomes" id="UP001213681"/>
    </source>
</evidence>
<name>A0AAD6FZ03_9EURO</name>
<feature type="region of interest" description="Disordered" evidence="1">
    <location>
        <begin position="1"/>
        <end position="26"/>
    </location>
</feature>
<protein>
    <submittedName>
        <fullName evidence="2">Uncharacterized protein</fullName>
    </submittedName>
</protein>
<organism evidence="2 3">
    <name type="scientific">Penicillium daleae</name>
    <dbReference type="NCBI Taxonomy" id="63821"/>
    <lineage>
        <taxon>Eukaryota</taxon>
        <taxon>Fungi</taxon>
        <taxon>Dikarya</taxon>
        <taxon>Ascomycota</taxon>
        <taxon>Pezizomycotina</taxon>
        <taxon>Eurotiomycetes</taxon>
        <taxon>Eurotiomycetidae</taxon>
        <taxon>Eurotiales</taxon>
        <taxon>Aspergillaceae</taxon>
        <taxon>Penicillium</taxon>
    </lineage>
</organism>
<gene>
    <name evidence="2" type="ORF">N7458_009070</name>
</gene>
<accession>A0AAD6FZ03</accession>
<dbReference type="GeneID" id="81602695"/>
<sequence>MSPGKETGSAKKAEQKSTKSQRISKLESTLKEVQAENAKNKIMLSSVRAKLDSLQLQIDRHQSGFEYLADSSEKLRDSLREDSDHSPETNPPSNLQPSLTPLLTMAAETWVSQGNDSPRAGQDTPAESKLVVSVSCEREEFVIL</sequence>
<feature type="compositionally biased region" description="Basic and acidic residues" evidence="1">
    <location>
        <begin position="72"/>
        <end position="87"/>
    </location>
</feature>
<evidence type="ECO:0000313" key="2">
    <source>
        <dbReference type="EMBL" id="KAJ5438072.1"/>
    </source>
</evidence>
<reference evidence="2" key="1">
    <citation type="submission" date="2022-12" db="EMBL/GenBank/DDBJ databases">
        <authorList>
            <person name="Petersen C."/>
        </authorList>
    </citation>
    <scope>NUCLEOTIDE SEQUENCE</scope>
    <source>
        <strain evidence="2">IBT 16125</strain>
    </source>
</reference>
<dbReference type="EMBL" id="JAPVEA010000008">
    <property type="protein sequence ID" value="KAJ5438072.1"/>
    <property type="molecule type" value="Genomic_DNA"/>
</dbReference>
<dbReference type="AlphaFoldDB" id="A0AAD6FZ03"/>
<evidence type="ECO:0000256" key="1">
    <source>
        <dbReference type="SAM" id="MobiDB-lite"/>
    </source>
</evidence>
<dbReference type="Proteomes" id="UP001213681">
    <property type="component" value="Unassembled WGS sequence"/>
</dbReference>
<feature type="compositionally biased region" description="Basic and acidic residues" evidence="1">
    <location>
        <begin position="8"/>
        <end position="17"/>
    </location>
</feature>
<feature type="compositionally biased region" description="Polar residues" evidence="1">
    <location>
        <begin position="91"/>
        <end position="101"/>
    </location>
</feature>
<comment type="caution">
    <text evidence="2">The sequence shown here is derived from an EMBL/GenBank/DDBJ whole genome shotgun (WGS) entry which is preliminary data.</text>
</comment>
<reference evidence="2" key="2">
    <citation type="journal article" date="2023" name="IMA Fungus">
        <title>Comparative genomic study of the Penicillium genus elucidates a diverse pangenome and 15 lateral gene transfer events.</title>
        <authorList>
            <person name="Petersen C."/>
            <person name="Sorensen T."/>
            <person name="Nielsen M.R."/>
            <person name="Sondergaard T.E."/>
            <person name="Sorensen J.L."/>
            <person name="Fitzpatrick D.A."/>
            <person name="Frisvad J.C."/>
            <person name="Nielsen K.L."/>
        </authorList>
    </citation>
    <scope>NUCLEOTIDE SEQUENCE</scope>
    <source>
        <strain evidence="2">IBT 16125</strain>
    </source>
</reference>
<proteinExistence type="predicted"/>